<dbReference type="EMBL" id="CP029149">
    <property type="protein sequence ID" value="QHN65882.1"/>
    <property type="molecule type" value="Genomic_DNA"/>
</dbReference>
<dbReference type="KEGG" id="bcad:DBX24_08315"/>
<evidence type="ECO:0000313" key="1">
    <source>
        <dbReference type="EMBL" id="QHN65882.1"/>
    </source>
</evidence>
<accession>A0A6P1QUW0</accession>
<sequence>MKLNKLTVLFIINLIVILPLFYLSFYTYPSSDDFSYGMESYKGFEGFIQTQVDFYNRWSSRYMATAFLITSPLSFGTDQYFGIYPIFYIILFYFANLRVLKDAGVENNRIRFLLNLSIISIYTLLQTSLVENYFWLAGSATYFLPSIVFIFYLSCLLRIYKHKSLLKNFFFGVFCIFIIGGCSELLIAFSGIITFFFMLAYFVENKKISRYYFLLTSWIACIVLFIALSPGNAARATIKEADLSLLDVFIMALRKILAINLRYLIFAFILFLLLFRVTELKIRLHKNLRNPLFIFLFYNALLFIGSFITIYKLTYYPPPRVENLLIFFSMIFVFILSYLFYETYNHRISKLQYFIIGTGVLAAYLFIPKNSFQIESNLQLIYSDIFSGKVRRYKEQLEARKELVKTCDECIVPPIKEEPRTILFKDITDDTKHYINISVSKYYKIRSIRTNE</sequence>
<name>A0A6P1QUW0_9FLAO</name>
<protein>
    <submittedName>
        <fullName evidence="1">Uncharacterized protein</fullName>
    </submittedName>
</protein>
<dbReference type="RefSeq" id="WP_160224561.1">
    <property type="nucleotide sequence ID" value="NZ_CP029149.1"/>
</dbReference>
<dbReference type="OrthoDB" id="1081881at2"/>
<organism evidence="1 2">
    <name type="scientific">Bergeyella cardium</name>
    <dbReference type="NCBI Taxonomy" id="1585976"/>
    <lineage>
        <taxon>Bacteria</taxon>
        <taxon>Pseudomonadati</taxon>
        <taxon>Bacteroidota</taxon>
        <taxon>Flavobacteriia</taxon>
        <taxon>Flavobacteriales</taxon>
        <taxon>Weeksellaceae</taxon>
        <taxon>Bergeyella</taxon>
    </lineage>
</organism>
<dbReference type="Proteomes" id="UP000464318">
    <property type="component" value="Chromosome"/>
</dbReference>
<proteinExistence type="predicted"/>
<keyword evidence="2" id="KW-1185">Reference proteome</keyword>
<evidence type="ECO:0000313" key="2">
    <source>
        <dbReference type="Proteomes" id="UP000464318"/>
    </source>
</evidence>
<dbReference type="AlphaFoldDB" id="A0A6P1QUW0"/>
<gene>
    <name evidence="1" type="ORF">DBX24_08315</name>
</gene>
<dbReference type="InterPro" id="IPR045691">
    <property type="entry name" value="DUF6056"/>
</dbReference>
<reference evidence="1 2" key="1">
    <citation type="submission" date="2018-04" db="EMBL/GenBank/DDBJ databases">
        <title>Characteristic and Complete Genome Sequencing of A Novel Member of Infective Endocarditis Causative Bacteria: Bergeyella cardium QL-PH.</title>
        <authorList>
            <person name="Pan H."/>
            <person name="Sun E."/>
            <person name="Zhang Y."/>
        </authorList>
    </citation>
    <scope>NUCLEOTIDE SEQUENCE [LARGE SCALE GENOMIC DNA]</scope>
    <source>
        <strain evidence="1 2">HPQL</strain>
    </source>
</reference>
<dbReference type="Pfam" id="PF19528">
    <property type="entry name" value="DUF6056"/>
    <property type="match status" value="1"/>
</dbReference>